<dbReference type="InterPro" id="IPR003954">
    <property type="entry name" value="RRM_euk-type"/>
</dbReference>
<sequence length="494" mass="54563">MGSSSNVRDTSREDGNLNKSYSSYRKYRRSPSSSSYNSSRRSRSYRSRSRTRQSYRSKNGYKDEQKYDSRYKSRDSSSYKPSNSRNDLTGDQNAKDSKKVPTSRQPKKSAWDSMMPVSNLSAELCDTHSLNENKAKGKHSSSSQVVPDSQQCRIYIGSLDPDVKEEDIRTIFSSFGEITCIEMPRDPSTNKSKGYCFVEYRKKESADVAIVSMQGFQIKGRPIKLGKPNAATGQGSVFSAGMGMASMSAAYTNPFANPMAAGVLAAAAFLQSRSGVKIDTCMFSKVVNKRDVAVILSKIGASASIPFSIGPTPPEMNGKRVHLENVPFELGSQDIKKIFEPFGTIINCVLIPRDMLPGSFYGCGYIDFESPQVAQIVSSAMNGFEIAGAKVQVTMAPSSLEPSNVIVLCNMVDPKLVDEELPNEVKEECSKYGTVTSVYLHFSQNDSISIFVVFNTHEDAENAVKALNSRWFNGRQIECRSYDSSAYFSGNYDL</sequence>
<dbReference type="GeneID" id="15806266"/>
<feature type="compositionally biased region" description="Basic and acidic residues" evidence="7">
    <location>
        <begin position="60"/>
        <end position="77"/>
    </location>
</feature>
<feature type="domain" description="RRM" evidence="8">
    <location>
        <begin position="319"/>
        <end position="398"/>
    </location>
</feature>
<dbReference type="GO" id="GO:0071013">
    <property type="term" value="C:catalytic step 2 spliceosome"/>
    <property type="evidence" value="ECO:0007669"/>
    <property type="project" value="TreeGrafter"/>
</dbReference>
<dbReference type="AlphaFoldDB" id="L0B1J2"/>
<feature type="region of interest" description="Disordered" evidence="7">
    <location>
        <begin position="1"/>
        <end position="113"/>
    </location>
</feature>
<dbReference type="FunFam" id="3.30.70.330:FF:000382">
    <property type="entry name" value="G-patch domain-containing protein"/>
    <property type="match status" value="1"/>
</dbReference>
<proteinExistence type="predicted"/>
<dbReference type="eggNOG" id="KOG0147">
    <property type="taxonomic scope" value="Eukaryota"/>
</dbReference>
<feature type="compositionally biased region" description="Low complexity" evidence="7">
    <location>
        <begin position="78"/>
        <end position="87"/>
    </location>
</feature>
<accession>L0B1J2</accession>
<keyword evidence="2" id="KW-0507">mRNA processing</keyword>
<dbReference type="RefSeq" id="XP_004831029.1">
    <property type="nucleotide sequence ID" value="XM_004830972.1"/>
</dbReference>
<feature type="domain" description="RRM" evidence="8">
    <location>
        <begin position="404"/>
        <end position="484"/>
    </location>
</feature>
<name>L0B1J2_THEEQ</name>
<evidence type="ECO:0000256" key="2">
    <source>
        <dbReference type="ARBA" id="ARBA00022664"/>
    </source>
</evidence>
<dbReference type="Proteomes" id="UP000031512">
    <property type="component" value="Chromosome 3"/>
</dbReference>
<dbReference type="Pfam" id="PF00076">
    <property type="entry name" value="RRM_1"/>
    <property type="match status" value="3"/>
</dbReference>
<evidence type="ECO:0000256" key="3">
    <source>
        <dbReference type="ARBA" id="ARBA00022884"/>
    </source>
</evidence>
<evidence type="ECO:0000256" key="5">
    <source>
        <dbReference type="ARBA" id="ARBA00023242"/>
    </source>
</evidence>
<protein>
    <submittedName>
        <fullName evidence="9">RNA recognition motif domain-containing protein</fullName>
    </submittedName>
</protein>
<comment type="subcellular location">
    <subcellularLocation>
        <location evidence="1">Nucleus</location>
    </subcellularLocation>
</comment>
<dbReference type="GO" id="GO:0071011">
    <property type="term" value="C:precatalytic spliceosome"/>
    <property type="evidence" value="ECO:0007669"/>
    <property type="project" value="TreeGrafter"/>
</dbReference>
<keyword evidence="4" id="KW-0508">mRNA splicing</keyword>
<feature type="compositionally biased region" description="Low complexity" evidence="7">
    <location>
        <begin position="20"/>
        <end position="39"/>
    </location>
</feature>
<dbReference type="PANTHER" id="PTHR47330">
    <property type="entry name" value="POLY(U)-BINDING-SPLICING FACTOR PUF60-B-RELATED"/>
    <property type="match status" value="1"/>
</dbReference>
<dbReference type="GO" id="GO:0006376">
    <property type="term" value="P:mRNA splice site recognition"/>
    <property type="evidence" value="ECO:0007669"/>
    <property type="project" value="TreeGrafter"/>
</dbReference>
<dbReference type="EMBL" id="CP001670">
    <property type="protein sequence ID" value="AFZ81363.1"/>
    <property type="molecule type" value="Genomic_DNA"/>
</dbReference>
<dbReference type="InterPro" id="IPR035979">
    <property type="entry name" value="RBD_domain_sf"/>
</dbReference>
<dbReference type="Gene3D" id="3.30.70.330">
    <property type="match status" value="3"/>
</dbReference>
<evidence type="ECO:0000256" key="7">
    <source>
        <dbReference type="SAM" id="MobiDB-lite"/>
    </source>
</evidence>
<feature type="compositionally biased region" description="Basic residues" evidence="7">
    <location>
        <begin position="40"/>
        <end position="55"/>
    </location>
</feature>
<dbReference type="GO" id="GO:0003723">
    <property type="term" value="F:RNA binding"/>
    <property type="evidence" value="ECO:0007669"/>
    <property type="project" value="UniProtKB-UniRule"/>
</dbReference>
<feature type="domain" description="RRM" evidence="8">
    <location>
        <begin position="152"/>
        <end position="230"/>
    </location>
</feature>
<dbReference type="OrthoDB" id="272703at2759"/>
<dbReference type="PROSITE" id="PS50102">
    <property type="entry name" value="RRM"/>
    <property type="match status" value="3"/>
</dbReference>
<dbReference type="InterPro" id="IPR012677">
    <property type="entry name" value="Nucleotide-bd_a/b_plait_sf"/>
</dbReference>
<dbReference type="InterPro" id="IPR051974">
    <property type="entry name" value="PUF60_regulator"/>
</dbReference>
<organism evidence="9 10">
    <name type="scientific">Theileria equi strain WA</name>
    <dbReference type="NCBI Taxonomy" id="1537102"/>
    <lineage>
        <taxon>Eukaryota</taxon>
        <taxon>Sar</taxon>
        <taxon>Alveolata</taxon>
        <taxon>Apicomplexa</taxon>
        <taxon>Aconoidasida</taxon>
        <taxon>Piroplasmida</taxon>
        <taxon>Theileriidae</taxon>
        <taxon>Theileria</taxon>
    </lineage>
</organism>
<evidence type="ECO:0000256" key="4">
    <source>
        <dbReference type="ARBA" id="ARBA00023187"/>
    </source>
</evidence>
<dbReference type="GO" id="GO:0000381">
    <property type="term" value="P:regulation of alternative mRNA splicing, via spliceosome"/>
    <property type="evidence" value="ECO:0007669"/>
    <property type="project" value="TreeGrafter"/>
</dbReference>
<dbReference type="STRING" id="1537102.L0B1J2"/>
<dbReference type="PANTHER" id="PTHR47330:SF1">
    <property type="entry name" value="POLY(U)-BINDING-SPLICING FACTOR PUF60"/>
    <property type="match status" value="1"/>
</dbReference>
<evidence type="ECO:0000313" key="9">
    <source>
        <dbReference type="EMBL" id="AFZ81363.1"/>
    </source>
</evidence>
<keyword evidence="10" id="KW-1185">Reference proteome</keyword>
<evidence type="ECO:0000256" key="1">
    <source>
        <dbReference type="ARBA" id="ARBA00004123"/>
    </source>
</evidence>
<dbReference type="KEGG" id="beq:BEWA_007720"/>
<gene>
    <name evidence="9" type="ORF">BEWA_007720</name>
</gene>
<keyword evidence="5" id="KW-0539">Nucleus</keyword>
<dbReference type="InterPro" id="IPR000504">
    <property type="entry name" value="RRM_dom"/>
</dbReference>
<dbReference type="SMART" id="SM00360">
    <property type="entry name" value="RRM"/>
    <property type="match status" value="3"/>
</dbReference>
<evidence type="ECO:0000259" key="8">
    <source>
        <dbReference type="PROSITE" id="PS50102"/>
    </source>
</evidence>
<dbReference type="SUPFAM" id="SSF54928">
    <property type="entry name" value="RNA-binding domain, RBD"/>
    <property type="match status" value="2"/>
</dbReference>
<reference evidence="9 10" key="1">
    <citation type="journal article" date="2012" name="BMC Genomics">
        <title>Comparative genomic analysis and phylogenetic position of Theileria equi.</title>
        <authorList>
            <person name="Kappmeyer L.S."/>
            <person name="Thiagarajan M."/>
            <person name="Herndon D.R."/>
            <person name="Ramsay J.D."/>
            <person name="Caler E."/>
            <person name="Djikeng A."/>
            <person name="Gillespie J.J."/>
            <person name="Lau A.O."/>
            <person name="Roalson E.H."/>
            <person name="Silva J.C."/>
            <person name="Silva M.G."/>
            <person name="Suarez C.E."/>
            <person name="Ueti M.W."/>
            <person name="Nene V.M."/>
            <person name="Mealey R.H."/>
            <person name="Knowles D.P."/>
            <person name="Brayton K.A."/>
        </authorList>
    </citation>
    <scope>NUCLEOTIDE SEQUENCE [LARGE SCALE GENOMIC DNA]</scope>
    <source>
        <strain evidence="9 10">WA</strain>
    </source>
</reference>
<keyword evidence="3 6" id="KW-0694">RNA-binding</keyword>
<evidence type="ECO:0000313" key="10">
    <source>
        <dbReference type="Proteomes" id="UP000031512"/>
    </source>
</evidence>
<dbReference type="VEuPathDB" id="PiroplasmaDB:BEWA_007720"/>
<dbReference type="SMART" id="SM00361">
    <property type="entry name" value="RRM_1"/>
    <property type="match status" value="2"/>
</dbReference>
<dbReference type="CDD" id="cd12374">
    <property type="entry name" value="RRM_UHM_SPF45_PUF60"/>
    <property type="match status" value="1"/>
</dbReference>
<dbReference type="GO" id="GO:0000380">
    <property type="term" value="P:alternative mRNA splicing, via spliceosome"/>
    <property type="evidence" value="ECO:0007669"/>
    <property type="project" value="TreeGrafter"/>
</dbReference>
<evidence type="ECO:0000256" key="6">
    <source>
        <dbReference type="PROSITE-ProRule" id="PRU00176"/>
    </source>
</evidence>